<dbReference type="Proteomes" id="UP001221898">
    <property type="component" value="Unassembled WGS sequence"/>
</dbReference>
<evidence type="ECO:0000256" key="2">
    <source>
        <dbReference type="ARBA" id="ARBA00022525"/>
    </source>
</evidence>
<feature type="chain" id="PRO_5042100235" description="C1q domain-containing protein" evidence="4">
    <location>
        <begin position="16"/>
        <end position="227"/>
    </location>
</feature>
<keyword evidence="7" id="KW-1185">Reference proteome</keyword>
<dbReference type="GO" id="GO:0099558">
    <property type="term" value="P:maintenance of synapse structure"/>
    <property type="evidence" value="ECO:0007669"/>
    <property type="project" value="TreeGrafter"/>
</dbReference>
<dbReference type="PROSITE" id="PS50871">
    <property type="entry name" value="C1Q"/>
    <property type="match status" value="1"/>
</dbReference>
<evidence type="ECO:0000256" key="1">
    <source>
        <dbReference type="ARBA" id="ARBA00004613"/>
    </source>
</evidence>
<dbReference type="Pfam" id="PF00386">
    <property type="entry name" value="C1q"/>
    <property type="match status" value="1"/>
</dbReference>
<evidence type="ECO:0000256" key="3">
    <source>
        <dbReference type="ARBA" id="ARBA00022729"/>
    </source>
</evidence>
<dbReference type="GO" id="GO:0045202">
    <property type="term" value="C:synapse"/>
    <property type="evidence" value="ECO:0007669"/>
    <property type="project" value="TreeGrafter"/>
</dbReference>
<evidence type="ECO:0000256" key="4">
    <source>
        <dbReference type="SAM" id="SignalP"/>
    </source>
</evidence>
<dbReference type="InterPro" id="IPR050822">
    <property type="entry name" value="Cerebellin_Synaptic_Org"/>
</dbReference>
<dbReference type="SUPFAM" id="SSF49842">
    <property type="entry name" value="TNF-like"/>
    <property type="match status" value="1"/>
</dbReference>
<dbReference type="Gene3D" id="2.60.120.40">
    <property type="match status" value="1"/>
</dbReference>
<accession>A0AAD7SJF2</accession>
<dbReference type="PANTHER" id="PTHR22923">
    <property type="entry name" value="CEREBELLIN-RELATED"/>
    <property type="match status" value="1"/>
</dbReference>
<evidence type="ECO:0000313" key="7">
    <source>
        <dbReference type="Proteomes" id="UP001221898"/>
    </source>
</evidence>
<protein>
    <recommendedName>
        <fullName evidence="5">C1q domain-containing protein</fullName>
    </recommendedName>
</protein>
<dbReference type="PANTHER" id="PTHR22923:SF103">
    <property type="entry name" value="CEREBELLIN 20-RELATED"/>
    <property type="match status" value="1"/>
</dbReference>
<dbReference type="InterPro" id="IPR008983">
    <property type="entry name" value="Tumour_necrosis_fac-like_dom"/>
</dbReference>
<dbReference type="AlphaFoldDB" id="A0AAD7SJF2"/>
<organism evidence="6 7">
    <name type="scientific">Aldrovandia affinis</name>
    <dbReference type="NCBI Taxonomy" id="143900"/>
    <lineage>
        <taxon>Eukaryota</taxon>
        <taxon>Metazoa</taxon>
        <taxon>Chordata</taxon>
        <taxon>Craniata</taxon>
        <taxon>Vertebrata</taxon>
        <taxon>Euteleostomi</taxon>
        <taxon>Actinopterygii</taxon>
        <taxon>Neopterygii</taxon>
        <taxon>Teleostei</taxon>
        <taxon>Notacanthiformes</taxon>
        <taxon>Halosauridae</taxon>
        <taxon>Aldrovandia</taxon>
    </lineage>
</organism>
<dbReference type="SMART" id="SM00110">
    <property type="entry name" value="C1Q"/>
    <property type="match status" value="1"/>
</dbReference>
<dbReference type="GO" id="GO:0005576">
    <property type="term" value="C:extracellular region"/>
    <property type="evidence" value="ECO:0007669"/>
    <property type="project" value="UniProtKB-SubCell"/>
</dbReference>
<proteinExistence type="predicted"/>
<evidence type="ECO:0000259" key="5">
    <source>
        <dbReference type="PROSITE" id="PS50871"/>
    </source>
</evidence>
<dbReference type="PRINTS" id="PR00007">
    <property type="entry name" value="COMPLEMNTC1Q"/>
</dbReference>
<dbReference type="EMBL" id="JAINUG010000056">
    <property type="protein sequence ID" value="KAJ8403745.1"/>
    <property type="molecule type" value="Genomic_DNA"/>
</dbReference>
<feature type="signal peptide" evidence="4">
    <location>
        <begin position="1"/>
        <end position="15"/>
    </location>
</feature>
<name>A0AAD7SJF2_9TELE</name>
<dbReference type="InterPro" id="IPR001073">
    <property type="entry name" value="C1q_dom"/>
</dbReference>
<reference evidence="6" key="1">
    <citation type="journal article" date="2023" name="Science">
        <title>Genome structures resolve the early diversification of teleost fishes.</title>
        <authorList>
            <person name="Parey E."/>
            <person name="Louis A."/>
            <person name="Montfort J."/>
            <person name="Bouchez O."/>
            <person name="Roques C."/>
            <person name="Iampietro C."/>
            <person name="Lluch J."/>
            <person name="Castinel A."/>
            <person name="Donnadieu C."/>
            <person name="Desvignes T."/>
            <person name="Floi Bucao C."/>
            <person name="Jouanno E."/>
            <person name="Wen M."/>
            <person name="Mejri S."/>
            <person name="Dirks R."/>
            <person name="Jansen H."/>
            <person name="Henkel C."/>
            <person name="Chen W.J."/>
            <person name="Zahm M."/>
            <person name="Cabau C."/>
            <person name="Klopp C."/>
            <person name="Thompson A.W."/>
            <person name="Robinson-Rechavi M."/>
            <person name="Braasch I."/>
            <person name="Lecointre G."/>
            <person name="Bobe J."/>
            <person name="Postlethwait J.H."/>
            <person name="Berthelot C."/>
            <person name="Roest Crollius H."/>
            <person name="Guiguen Y."/>
        </authorList>
    </citation>
    <scope>NUCLEOTIDE SEQUENCE</scope>
    <source>
        <strain evidence="6">NC1722</strain>
    </source>
</reference>
<comment type="subcellular location">
    <subcellularLocation>
        <location evidence="1">Secreted</location>
    </subcellularLocation>
</comment>
<gene>
    <name evidence="6" type="ORF">AAFF_G00346130</name>
</gene>
<evidence type="ECO:0000313" key="6">
    <source>
        <dbReference type="EMBL" id="KAJ8403745.1"/>
    </source>
</evidence>
<keyword evidence="2" id="KW-0964">Secreted</keyword>
<comment type="caution">
    <text evidence="6">The sequence shown here is derived from an EMBL/GenBank/DDBJ whole genome shotgun (WGS) entry which is preliminary data.</text>
</comment>
<sequence length="227" mass="24321">MRGLVLLCLFGMGMSYNWNPTVPTNNQPNQDNDQNNPAEPNLCLSDASACGCCLMEKQLYRMEQLFNLTMGGLQNSLVQAQTALNKVRTSRSAFSVALDGPFPYGPYSNDLVLVYRIILLNLGEGYNSGSGVFTAPRSGVYSLALTVYSKPSDSLNTACAILQVNGEQIGSASESSPQDREDSASIAIAARLSAGDQVSVRLPAGCALADDFSHYNTFTGCLLYSTD</sequence>
<feature type="domain" description="C1q" evidence="5">
    <location>
        <begin position="87"/>
        <end position="227"/>
    </location>
</feature>
<keyword evidence="3 4" id="KW-0732">Signal</keyword>